<keyword evidence="5" id="KW-0812">Transmembrane</keyword>
<feature type="repeat" description="TPR" evidence="3">
    <location>
        <begin position="180"/>
        <end position="213"/>
    </location>
</feature>
<accession>A0A0P6Y159</accession>
<feature type="repeat" description="TPR" evidence="3">
    <location>
        <begin position="74"/>
        <end position="107"/>
    </location>
</feature>
<dbReference type="PANTHER" id="PTHR44943:SF8">
    <property type="entry name" value="TPR REPEAT-CONTAINING PROTEIN MJ0263"/>
    <property type="match status" value="1"/>
</dbReference>
<keyword evidence="5" id="KW-0472">Membrane</keyword>
<keyword evidence="5" id="KW-1133">Transmembrane helix</keyword>
<dbReference type="InterPro" id="IPR019734">
    <property type="entry name" value="TPR_rpt"/>
</dbReference>
<dbReference type="Proteomes" id="UP000050502">
    <property type="component" value="Unassembled WGS sequence"/>
</dbReference>
<dbReference type="SUPFAM" id="SSF48452">
    <property type="entry name" value="TPR-like"/>
    <property type="match status" value="2"/>
</dbReference>
<feature type="transmembrane region" description="Helical" evidence="5">
    <location>
        <begin position="39"/>
        <end position="60"/>
    </location>
</feature>
<sequence length="454" mass="50374">MMAMPPSPSPSAADQNAPEQTHHTGFFSHHDAPRFWRRLFVVVGLCLALLFVLSTSLAVYQGLQDRNRQLVGEALDLYEKGRTLYEEGRYDLAAAHFREALRIWPDFETARQALKLAEAQSAQQGEPAAPLPEVQEVDALLAEAVVAYEQGDYEKAATLLERILAARPDFRSEQITALAVDAHLKAGLALVEQDLFVEALRHFDQALALDPDNPELLRQRELANTYGTGLDALAKEDFLKAADAFRRVYLLDDSYRLVTQKLAEAHRRAGDVFFKNQEWCDAAEQYRQSYTVLPDVNVLDRAQQAESNCSERVNEIPVWDLPPTPTPTDTLPTPTPLPPGDFTFVATSVTTQYDQPCVGHYIRGVVRALDEAPLPGVSVLALDPWGNVYLGTSKANPPGMYDIPVPDVEATYQVYVVNDAGIPISPMVSVTFDSTMLGTGVACYAIDWQEWEQP</sequence>
<evidence type="ECO:0000256" key="2">
    <source>
        <dbReference type="ARBA" id="ARBA00022803"/>
    </source>
</evidence>
<dbReference type="PROSITE" id="PS50005">
    <property type="entry name" value="TPR"/>
    <property type="match status" value="3"/>
</dbReference>
<evidence type="ECO:0000256" key="4">
    <source>
        <dbReference type="SAM" id="MobiDB-lite"/>
    </source>
</evidence>
<dbReference type="InterPro" id="IPR051685">
    <property type="entry name" value="Ycf3/AcsC/BcsC/TPR_MFPF"/>
</dbReference>
<feature type="repeat" description="TPR" evidence="3">
    <location>
        <begin position="137"/>
        <end position="170"/>
    </location>
</feature>
<dbReference type="Pfam" id="PF13432">
    <property type="entry name" value="TPR_16"/>
    <property type="match status" value="3"/>
</dbReference>
<gene>
    <name evidence="6" type="ORF">SE16_13130</name>
</gene>
<name>A0A0P6Y159_9CHLR</name>
<dbReference type="PANTHER" id="PTHR44943">
    <property type="entry name" value="CELLULOSE SYNTHASE OPERON PROTEIN C"/>
    <property type="match status" value="1"/>
</dbReference>
<evidence type="ECO:0000256" key="3">
    <source>
        <dbReference type="PROSITE-ProRule" id="PRU00339"/>
    </source>
</evidence>
<evidence type="ECO:0008006" key="8">
    <source>
        <dbReference type="Google" id="ProtNLM"/>
    </source>
</evidence>
<evidence type="ECO:0000256" key="5">
    <source>
        <dbReference type="SAM" id="Phobius"/>
    </source>
</evidence>
<dbReference type="InterPro" id="IPR011990">
    <property type="entry name" value="TPR-like_helical_dom_sf"/>
</dbReference>
<organism evidence="6 7">
    <name type="scientific">Ardenticatena maritima</name>
    <dbReference type="NCBI Taxonomy" id="872965"/>
    <lineage>
        <taxon>Bacteria</taxon>
        <taxon>Bacillati</taxon>
        <taxon>Chloroflexota</taxon>
        <taxon>Ardenticatenia</taxon>
        <taxon>Ardenticatenales</taxon>
        <taxon>Ardenticatenaceae</taxon>
        <taxon>Ardenticatena</taxon>
    </lineage>
</organism>
<dbReference type="AlphaFoldDB" id="A0A0P6Y159"/>
<reference evidence="6 7" key="1">
    <citation type="submission" date="2015-07" db="EMBL/GenBank/DDBJ databases">
        <title>Whole genome sequence of Ardenticatena maritima DSM 23922.</title>
        <authorList>
            <person name="Hemp J."/>
            <person name="Ward L.M."/>
            <person name="Pace L.A."/>
            <person name="Fischer W.W."/>
        </authorList>
    </citation>
    <scope>NUCLEOTIDE SEQUENCE [LARGE SCALE GENOMIC DNA]</scope>
    <source>
        <strain evidence="6 7">110S</strain>
    </source>
</reference>
<comment type="caution">
    <text evidence="6">The sequence shown here is derived from an EMBL/GenBank/DDBJ whole genome shotgun (WGS) entry which is preliminary data.</text>
</comment>
<proteinExistence type="predicted"/>
<evidence type="ECO:0000256" key="1">
    <source>
        <dbReference type="ARBA" id="ARBA00022737"/>
    </source>
</evidence>
<dbReference type="SMART" id="SM00028">
    <property type="entry name" value="TPR"/>
    <property type="match status" value="4"/>
</dbReference>
<feature type="region of interest" description="Disordered" evidence="4">
    <location>
        <begin position="1"/>
        <end position="24"/>
    </location>
</feature>
<keyword evidence="2 3" id="KW-0802">TPR repeat</keyword>
<dbReference type="Gene3D" id="1.25.40.10">
    <property type="entry name" value="Tetratricopeptide repeat domain"/>
    <property type="match status" value="2"/>
</dbReference>
<dbReference type="EMBL" id="LGKN01000009">
    <property type="protein sequence ID" value="KPL86285.1"/>
    <property type="molecule type" value="Genomic_DNA"/>
</dbReference>
<keyword evidence="1" id="KW-0677">Repeat</keyword>
<evidence type="ECO:0000313" key="7">
    <source>
        <dbReference type="Proteomes" id="UP000050502"/>
    </source>
</evidence>
<evidence type="ECO:0000313" key="6">
    <source>
        <dbReference type="EMBL" id="KPL86285.1"/>
    </source>
</evidence>
<protein>
    <recommendedName>
        <fullName evidence="8">Tetratricopeptide repeat protein</fullName>
    </recommendedName>
</protein>